<gene>
    <name evidence="2" type="ORF">GUITHDRAFT_118562</name>
</gene>
<reference evidence="2 4" key="1">
    <citation type="journal article" date="2012" name="Nature">
        <title>Algal genomes reveal evolutionary mosaicism and the fate of nucleomorphs.</title>
        <authorList>
            <consortium name="DOE Joint Genome Institute"/>
            <person name="Curtis B.A."/>
            <person name="Tanifuji G."/>
            <person name="Burki F."/>
            <person name="Gruber A."/>
            <person name="Irimia M."/>
            <person name="Maruyama S."/>
            <person name="Arias M.C."/>
            <person name="Ball S.G."/>
            <person name="Gile G.H."/>
            <person name="Hirakawa Y."/>
            <person name="Hopkins J.F."/>
            <person name="Kuo A."/>
            <person name="Rensing S.A."/>
            <person name="Schmutz J."/>
            <person name="Symeonidi A."/>
            <person name="Elias M."/>
            <person name="Eveleigh R.J."/>
            <person name="Herman E.K."/>
            <person name="Klute M.J."/>
            <person name="Nakayama T."/>
            <person name="Obornik M."/>
            <person name="Reyes-Prieto A."/>
            <person name="Armbrust E.V."/>
            <person name="Aves S.J."/>
            <person name="Beiko R.G."/>
            <person name="Coutinho P."/>
            <person name="Dacks J.B."/>
            <person name="Durnford D.G."/>
            <person name="Fast N.M."/>
            <person name="Green B.R."/>
            <person name="Grisdale C.J."/>
            <person name="Hempel F."/>
            <person name="Henrissat B."/>
            <person name="Hoppner M.P."/>
            <person name="Ishida K."/>
            <person name="Kim E."/>
            <person name="Koreny L."/>
            <person name="Kroth P.G."/>
            <person name="Liu Y."/>
            <person name="Malik S.B."/>
            <person name="Maier U.G."/>
            <person name="McRose D."/>
            <person name="Mock T."/>
            <person name="Neilson J.A."/>
            <person name="Onodera N.T."/>
            <person name="Poole A.M."/>
            <person name="Pritham E.J."/>
            <person name="Richards T.A."/>
            <person name="Rocap G."/>
            <person name="Roy S.W."/>
            <person name="Sarai C."/>
            <person name="Schaack S."/>
            <person name="Shirato S."/>
            <person name="Slamovits C.H."/>
            <person name="Spencer D.F."/>
            <person name="Suzuki S."/>
            <person name="Worden A.Z."/>
            <person name="Zauner S."/>
            <person name="Barry K."/>
            <person name="Bell C."/>
            <person name="Bharti A.K."/>
            <person name="Crow J.A."/>
            <person name="Grimwood J."/>
            <person name="Kramer R."/>
            <person name="Lindquist E."/>
            <person name="Lucas S."/>
            <person name="Salamov A."/>
            <person name="McFadden G.I."/>
            <person name="Lane C.E."/>
            <person name="Keeling P.J."/>
            <person name="Gray M.W."/>
            <person name="Grigoriev I.V."/>
            <person name="Archibald J.M."/>
        </authorList>
    </citation>
    <scope>NUCLEOTIDE SEQUENCE</scope>
    <source>
        <strain evidence="2 4">CCMP2712</strain>
    </source>
</reference>
<name>L1IG45_GUITC</name>
<reference evidence="3" key="3">
    <citation type="submission" date="2015-06" db="UniProtKB">
        <authorList>
            <consortium name="EnsemblProtists"/>
        </authorList>
    </citation>
    <scope>IDENTIFICATION</scope>
</reference>
<dbReference type="KEGG" id="gtt:GUITHDRAFT_118562"/>
<dbReference type="AlphaFoldDB" id="L1IG45"/>
<evidence type="ECO:0000313" key="2">
    <source>
        <dbReference type="EMBL" id="EKX35218.1"/>
    </source>
</evidence>
<protein>
    <submittedName>
        <fullName evidence="2 3">Uncharacterized protein</fullName>
    </submittedName>
</protein>
<evidence type="ECO:0000313" key="3">
    <source>
        <dbReference type="EnsemblProtists" id="EKX35218"/>
    </source>
</evidence>
<dbReference type="Proteomes" id="UP000011087">
    <property type="component" value="Unassembled WGS sequence"/>
</dbReference>
<feature type="compositionally biased region" description="Basic and acidic residues" evidence="1">
    <location>
        <begin position="50"/>
        <end position="61"/>
    </location>
</feature>
<feature type="region of interest" description="Disordered" evidence="1">
    <location>
        <begin position="22"/>
        <end position="65"/>
    </location>
</feature>
<evidence type="ECO:0000313" key="4">
    <source>
        <dbReference type="Proteomes" id="UP000011087"/>
    </source>
</evidence>
<organism evidence="2">
    <name type="scientific">Guillardia theta (strain CCMP2712)</name>
    <name type="common">Cryptophyte</name>
    <dbReference type="NCBI Taxonomy" id="905079"/>
    <lineage>
        <taxon>Eukaryota</taxon>
        <taxon>Cryptophyceae</taxon>
        <taxon>Pyrenomonadales</taxon>
        <taxon>Geminigeraceae</taxon>
        <taxon>Guillardia</taxon>
    </lineage>
</organism>
<evidence type="ECO:0000256" key="1">
    <source>
        <dbReference type="SAM" id="MobiDB-lite"/>
    </source>
</evidence>
<dbReference type="EMBL" id="JH993094">
    <property type="protein sequence ID" value="EKX35218.1"/>
    <property type="molecule type" value="Genomic_DNA"/>
</dbReference>
<dbReference type="GeneID" id="17291968"/>
<proteinExistence type="predicted"/>
<reference evidence="4" key="2">
    <citation type="submission" date="2012-11" db="EMBL/GenBank/DDBJ databases">
        <authorList>
            <person name="Kuo A."/>
            <person name="Curtis B.A."/>
            <person name="Tanifuji G."/>
            <person name="Burki F."/>
            <person name="Gruber A."/>
            <person name="Irimia M."/>
            <person name="Maruyama S."/>
            <person name="Arias M.C."/>
            <person name="Ball S.G."/>
            <person name="Gile G.H."/>
            <person name="Hirakawa Y."/>
            <person name="Hopkins J.F."/>
            <person name="Rensing S.A."/>
            <person name="Schmutz J."/>
            <person name="Symeonidi A."/>
            <person name="Elias M."/>
            <person name="Eveleigh R.J."/>
            <person name="Herman E.K."/>
            <person name="Klute M.J."/>
            <person name="Nakayama T."/>
            <person name="Obornik M."/>
            <person name="Reyes-Prieto A."/>
            <person name="Armbrust E.V."/>
            <person name="Aves S.J."/>
            <person name="Beiko R.G."/>
            <person name="Coutinho P."/>
            <person name="Dacks J.B."/>
            <person name="Durnford D.G."/>
            <person name="Fast N.M."/>
            <person name="Green B.R."/>
            <person name="Grisdale C."/>
            <person name="Hempe F."/>
            <person name="Henrissat B."/>
            <person name="Hoppner M.P."/>
            <person name="Ishida K.-I."/>
            <person name="Kim E."/>
            <person name="Koreny L."/>
            <person name="Kroth P.G."/>
            <person name="Liu Y."/>
            <person name="Malik S.-B."/>
            <person name="Maier U.G."/>
            <person name="McRose D."/>
            <person name="Mock T."/>
            <person name="Neilson J.A."/>
            <person name="Onodera N.T."/>
            <person name="Poole A.M."/>
            <person name="Pritham E.J."/>
            <person name="Richards T.A."/>
            <person name="Rocap G."/>
            <person name="Roy S.W."/>
            <person name="Sarai C."/>
            <person name="Schaack S."/>
            <person name="Shirato S."/>
            <person name="Slamovits C.H."/>
            <person name="Spencer D.F."/>
            <person name="Suzuki S."/>
            <person name="Worden A.Z."/>
            <person name="Zauner S."/>
            <person name="Barry K."/>
            <person name="Bell C."/>
            <person name="Bharti A.K."/>
            <person name="Crow J.A."/>
            <person name="Grimwood J."/>
            <person name="Kramer R."/>
            <person name="Lindquist E."/>
            <person name="Lucas S."/>
            <person name="Salamov A."/>
            <person name="McFadden G.I."/>
            <person name="Lane C.E."/>
            <person name="Keeling P.J."/>
            <person name="Gray M.W."/>
            <person name="Grigoriev I.V."/>
            <person name="Archibald J.M."/>
        </authorList>
    </citation>
    <scope>NUCLEOTIDE SEQUENCE</scope>
    <source>
        <strain evidence="4">CCMP2712</strain>
    </source>
</reference>
<dbReference type="EnsemblProtists" id="EKX35218">
    <property type="protein sequence ID" value="EKX35218"/>
    <property type="gene ID" value="GUITHDRAFT_118562"/>
</dbReference>
<sequence length="101" mass="11320">MKLTFSIRKLTANSMDATTKQALQSQSFTEKGVVQRRRNSLGKPISTANDQKDMTSSDHSRQLQQEGVLSETSWISFFSEEDTPAGRRAKCLVDYLHGDGH</sequence>
<keyword evidence="4" id="KW-1185">Reference proteome</keyword>
<accession>L1IG45</accession>
<dbReference type="RefSeq" id="XP_005822198.1">
    <property type="nucleotide sequence ID" value="XM_005822141.1"/>
</dbReference>
<dbReference type="PaxDb" id="55529-EKX35218"/>
<dbReference type="HOGENOM" id="CLU_2297052_0_0_1"/>